<dbReference type="PROSITE" id="PS50056">
    <property type="entry name" value="TYR_PHOSPHATASE_2"/>
    <property type="match status" value="1"/>
</dbReference>
<dbReference type="Pfam" id="PF22784">
    <property type="entry name" value="PTP-SAK"/>
    <property type="match status" value="1"/>
</dbReference>
<comment type="caution">
    <text evidence="3">The sequence shown here is derived from an EMBL/GenBank/DDBJ whole genome shotgun (WGS) entry which is preliminary data.</text>
</comment>
<dbReference type="InterPro" id="IPR029021">
    <property type="entry name" value="Prot-tyrosine_phosphatase-like"/>
</dbReference>
<feature type="domain" description="Tyrosine specific protein phosphatases" evidence="2">
    <location>
        <begin position="64"/>
        <end position="119"/>
    </location>
</feature>
<evidence type="ECO:0000313" key="3">
    <source>
        <dbReference type="EMBL" id="MEX3593433.1"/>
    </source>
</evidence>
<dbReference type="SUPFAM" id="SSF52799">
    <property type="entry name" value="(Phosphotyrosine protein) phosphatases II"/>
    <property type="match status" value="1"/>
</dbReference>
<protein>
    <submittedName>
        <fullName evidence="3">Protein-tyrosine phosphatase family protein</fullName>
    </submittedName>
</protein>
<reference evidence="3 4" key="1">
    <citation type="journal article" date="2024" name="Fungal Genet. Biol.">
        <title>The porcine skin microbiome exhibits broad fungal antagonism.</title>
        <authorList>
            <person name="De La Cruz K.F."/>
            <person name="Townsend E.C."/>
            <person name="Alex Cheong J.Z."/>
            <person name="Salamzade R."/>
            <person name="Liu A."/>
            <person name="Sandstrom S."/>
            <person name="Davila E."/>
            <person name="Huang L."/>
            <person name="Xu K.H."/>
            <person name="Wu S.Y."/>
            <person name="Meudt J.J."/>
            <person name="Shanmuganayagam D."/>
            <person name="Gibson A.L.F."/>
            <person name="Kalan L.R."/>
        </authorList>
    </citation>
    <scope>NUCLEOTIDE SEQUENCE [LARGE SCALE GENOMIC DNA]</scope>
    <source>
        <strain evidence="3 4">LK2625</strain>
    </source>
</reference>
<keyword evidence="4" id="KW-1185">Reference proteome</keyword>
<name>A0ABV3UYD8_9MICC</name>
<evidence type="ECO:0000259" key="2">
    <source>
        <dbReference type="PROSITE" id="PS50056"/>
    </source>
</evidence>
<proteinExistence type="predicted"/>
<dbReference type="InterPro" id="IPR057023">
    <property type="entry name" value="PTP-SAK"/>
</dbReference>
<keyword evidence="1" id="KW-0378">Hydrolase</keyword>
<evidence type="ECO:0000313" key="4">
    <source>
        <dbReference type="Proteomes" id="UP001558481"/>
    </source>
</evidence>
<accession>A0ABV3UYD8</accession>
<dbReference type="InterPro" id="IPR000387">
    <property type="entry name" value="Tyr_Pase_dom"/>
</dbReference>
<dbReference type="EMBL" id="JAYWLU010000001">
    <property type="protein sequence ID" value="MEX3593433.1"/>
    <property type="molecule type" value="Genomic_DNA"/>
</dbReference>
<evidence type="ECO:0000256" key="1">
    <source>
        <dbReference type="ARBA" id="ARBA00022801"/>
    </source>
</evidence>
<dbReference type="Proteomes" id="UP001558481">
    <property type="component" value="Unassembled WGS sequence"/>
</dbReference>
<dbReference type="RefSeq" id="WP_095798191.1">
    <property type="nucleotide sequence ID" value="NZ_JAYWLU010000001.1"/>
</dbReference>
<gene>
    <name evidence="3" type="ORF">VVR66_01740</name>
</gene>
<sequence length="146" mass="16067">MGVWDTEAGAVRLPDGRAVRGTGVRRRRRGASAPEFAIYLLGKDPRIQAWPYRWVKWPEFRTPANTLNAVAALREAHERALTERVEIACGGGVGRTGTAIALLAVMSGVAADDALAWVRAHYHPRAVETRGQKRWLRDAARSVRSG</sequence>
<organism evidence="3 4">
    <name type="scientific">Kocuria carniphila</name>
    <dbReference type="NCBI Taxonomy" id="262208"/>
    <lineage>
        <taxon>Bacteria</taxon>
        <taxon>Bacillati</taxon>
        <taxon>Actinomycetota</taxon>
        <taxon>Actinomycetes</taxon>
        <taxon>Micrococcales</taxon>
        <taxon>Micrococcaceae</taxon>
        <taxon>Kocuria</taxon>
    </lineage>
</organism>
<dbReference type="Gene3D" id="3.90.190.10">
    <property type="entry name" value="Protein tyrosine phosphatase superfamily"/>
    <property type="match status" value="1"/>
</dbReference>